<organism evidence="4 5">
    <name type="scientific">Solirubrobacter ginsenosidimutans</name>
    <dbReference type="NCBI Taxonomy" id="490573"/>
    <lineage>
        <taxon>Bacteria</taxon>
        <taxon>Bacillati</taxon>
        <taxon>Actinomycetota</taxon>
        <taxon>Thermoleophilia</taxon>
        <taxon>Solirubrobacterales</taxon>
        <taxon>Solirubrobacteraceae</taxon>
        <taxon>Solirubrobacter</taxon>
    </lineage>
</organism>
<protein>
    <submittedName>
        <fullName evidence="4">Glycerophosphodiester phosphodiesterase family protein</fullName>
    </submittedName>
</protein>
<keyword evidence="5" id="KW-1185">Reference proteome</keyword>
<gene>
    <name evidence="4" type="ORF">OM076_14100</name>
</gene>
<feature type="region of interest" description="Disordered" evidence="1">
    <location>
        <begin position="104"/>
        <end position="123"/>
    </location>
</feature>
<dbReference type="PANTHER" id="PTHR46211:SF14">
    <property type="entry name" value="GLYCEROPHOSPHODIESTER PHOSPHODIESTERASE"/>
    <property type="match status" value="1"/>
</dbReference>
<feature type="domain" description="GP-PDE" evidence="3">
    <location>
        <begin position="322"/>
        <end position="635"/>
    </location>
</feature>
<keyword evidence="2" id="KW-0732">Signal</keyword>
<dbReference type="EMBL" id="JAPDOD010000012">
    <property type="protein sequence ID" value="MDA0161405.1"/>
    <property type="molecule type" value="Genomic_DNA"/>
</dbReference>
<dbReference type="SUPFAM" id="SSF51695">
    <property type="entry name" value="PLC-like phosphodiesterases"/>
    <property type="match status" value="2"/>
</dbReference>
<evidence type="ECO:0000256" key="1">
    <source>
        <dbReference type="SAM" id="MobiDB-lite"/>
    </source>
</evidence>
<dbReference type="Pfam" id="PF03009">
    <property type="entry name" value="GDPD"/>
    <property type="match status" value="3"/>
</dbReference>
<evidence type="ECO:0000313" key="5">
    <source>
        <dbReference type="Proteomes" id="UP001149140"/>
    </source>
</evidence>
<evidence type="ECO:0000313" key="4">
    <source>
        <dbReference type="EMBL" id="MDA0161405.1"/>
    </source>
</evidence>
<accession>A0A9X3MUC5</accession>
<dbReference type="GO" id="GO:0008081">
    <property type="term" value="F:phosphoric diester hydrolase activity"/>
    <property type="evidence" value="ECO:0007669"/>
    <property type="project" value="InterPro"/>
</dbReference>
<dbReference type="Gene3D" id="3.20.20.190">
    <property type="entry name" value="Phosphatidylinositol (PI) phosphodiesterase"/>
    <property type="match status" value="2"/>
</dbReference>
<evidence type="ECO:0000259" key="3">
    <source>
        <dbReference type="PROSITE" id="PS51704"/>
    </source>
</evidence>
<reference evidence="4" key="1">
    <citation type="submission" date="2022-10" db="EMBL/GenBank/DDBJ databases">
        <title>The WGS of Solirubrobacter ginsenosidimutans DSM 21036.</title>
        <authorList>
            <person name="Jiang Z."/>
        </authorList>
    </citation>
    <scope>NUCLEOTIDE SEQUENCE</scope>
    <source>
        <strain evidence="4">DSM 21036</strain>
    </source>
</reference>
<dbReference type="PROSITE" id="PS51704">
    <property type="entry name" value="GP_PDE"/>
    <property type="match status" value="2"/>
</dbReference>
<feature type="signal peptide" evidence="2">
    <location>
        <begin position="1"/>
        <end position="23"/>
    </location>
</feature>
<dbReference type="InterPro" id="IPR017946">
    <property type="entry name" value="PLC-like_Pdiesterase_TIM-brl"/>
</dbReference>
<feature type="domain" description="GP-PDE" evidence="3">
    <location>
        <begin position="25"/>
        <end position="307"/>
    </location>
</feature>
<sequence>MRTPRVLGATALILLAAAPTASAAFDLEAHRGGRGLRPENTLASFGNALRLGVTTLELDTGVTKDGVVVVSHERRFSTLECSGPHIGKLIKDLTLKQVKQMDCGTRHPDVPSTDPFVGTQESVPGTKMPTLAEVFQLANRYEANGVQFNIETKLDPTLPKETVAPATFARKVIDVIKRYKMTKRSLLQSFDWRTLVAARKLSPSLRRVALAQKATIFKGTPWTAGIAIGAKPFDDGSLALAVKDDLKANVLSPNFPDLTDKLIKSAHNRGLTVIPWTVNEKADMTSLINRGVDGIISDYPDRLRDVMDAKNLALPDPIASPFDVEAHRGGRRYRPENTLPAFSYGLSRNVDTLELDTGVTADGVLVVAHDRSINPNHCTGDANILGKPIHELTLAQIKTLDCGSKGDFAGQPGWVASPGAKMPTLQEVFDLVAASGDDDVRFNIETKISPTVDDTAPYDVFTAKLVKAIQDNNLQDRAMIQSFDWRTIRLAKQLDPRIDTVALVWQYAGADCDDIADECSLEAVVGDPSVTSPWTGGLDWWKYKDLGRLVRAAQADVVSSNWQVHDPTQGKVNSADSYLVEDPAIYHGPPVPTLQARGVKVVPYTVNDQPTIQRVIDLGVDGIISDDPDTLLLVAKRNGLR</sequence>
<proteinExistence type="predicted"/>
<dbReference type="CDD" id="cd08567">
    <property type="entry name" value="GDPD_SpGDE_like"/>
    <property type="match status" value="1"/>
</dbReference>
<dbReference type="RefSeq" id="WP_270040615.1">
    <property type="nucleotide sequence ID" value="NZ_JAPDOD010000012.1"/>
</dbReference>
<dbReference type="GO" id="GO:0006629">
    <property type="term" value="P:lipid metabolic process"/>
    <property type="evidence" value="ECO:0007669"/>
    <property type="project" value="InterPro"/>
</dbReference>
<dbReference type="InterPro" id="IPR030395">
    <property type="entry name" value="GP_PDE_dom"/>
</dbReference>
<evidence type="ECO:0000256" key="2">
    <source>
        <dbReference type="SAM" id="SignalP"/>
    </source>
</evidence>
<dbReference type="AlphaFoldDB" id="A0A9X3MUC5"/>
<name>A0A9X3MUC5_9ACTN</name>
<feature type="chain" id="PRO_5040867051" evidence="2">
    <location>
        <begin position="24"/>
        <end position="641"/>
    </location>
</feature>
<dbReference type="PANTHER" id="PTHR46211">
    <property type="entry name" value="GLYCEROPHOSPHORYL DIESTER PHOSPHODIESTERASE"/>
    <property type="match status" value="1"/>
</dbReference>
<dbReference type="Proteomes" id="UP001149140">
    <property type="component" value="Unassembled WGS sequence"/>
</dbReference>
<comment type="caution">
    <text evidence="4">The sequence shown here is derived from an EMBL/GenBank/DDBJ whole genome shotgun (WGS) entry which is preliminary data.</text>
</comment>